<accession>B9KIF6</accession>
<evidence type="ECO:0000313" key="1">
    <source>
        <dbReference type="EMBL" id="ACM49268.1"/>
    </source>
</evidence>
<dbReference type="EMBL" id="CP001079">
    <property type="protein sequence ID" value="ACM49268.1"/>
    <property type="molecule type" value="Genomic_DNA"/>
</dbReference>
<dbReference type="Proteomes" id="UP000007307">
    <property type="component" value="Chromosome"/>
</dbReference>
<keyword evidence="2" id="KW-1185">Reference proteome</keyword>
<dbReference type="HOGENOM" id="CLU_2630384_0_0_5"/>
<name>B9KIF6_ANAMF</name>
<evidence type="ECO:0000313" key="2">
    <source>
        <dbReference type="Proteomes" id="UP000007307"/>
    </source>
</evidence>
<dbReference type="AlphaFoldDB" id="B9KIF6"/>
<protein>
    <submittedName>
        <fullName evidence="1">Uncharacterized protein</fullName>
    </submittedName>
</protein>
<organism evidence="1 2">
    <name type="scientific">Anaplasma marginale (strain Florida)</name>
    <dbReference type="NCBI Taxonomy" id="320483"/>
    <lineage>
        <taxon>Bacteria</taxon>
        <taxon>Pseudomonadati</taxon>
        <taxon>Pseudomonadota</taxon>
        <taxon>Alphaproteobacteria</taxon>
        <taxon>Rickettsiales</taxon>
        <taxon>Anaplasmataceae</taxon>
        <taxon>Anaplasma</taxon>
    </lineage>
</organism>
<dbReference type="STRING" id="320483.AMF_1043"/>
<dbReference type="PATRIC" id="fig|320483.3.peg.477"/>
<dbReference type="KEGG" id="amf:AMF_1043"/>
<proteinExistence type="predicted"/>
<reference evidence="1 2" key="1">
    <citation type="journal article" date="2009" name="BMC Genomics">
        <title>Conservation in the face of diversity: multistrain analysis of an intracellular bacterium.</title>
        <authorList>
            <person name="Dark M.J."/>
            <person name="Herndon D.R."/>
            <person name="Kappmeyer L.S."/>
            <person name="Gonzales M.P."/>
            <person name="Nordeen E."/>
            <person name="Palmer G.H."/>
            <person name="Knowles D.P. Jr."/>
            <person name="Brayton K.A."/>
        </authorList>
    </citation>
    <scope>NUCLEOTIDE SEQUENCE [LARGE SCALE GENOMIC DNA]</scope>
    <source>
        <strain evidence="1 2">Florida</strain>
    </source>
</reference>
<sequence>MFEAAVIGSFVSMEIVNSPSSFVKRELCLSDSGSCERFYIHVDDHHNGLDMARSGCCKFKATSGSKIVNILHILIYL</sequence>
<gene>
    <name evidence="1" type="ordered locus">AMF_1043</name>
</gene>